<proteinExistence type="predicted"/>
<feature type="compositionally biased region" description="Polar residues" evidence="1">
    <location>
        <begin position="183"/>
        <end position="201"/>
    </location>
</feature>
<gene>
    <name evidence="2" type="ORF">EDC52_106176</name>
</gene>
<keyword evidence="3" id="KW-1185">Reference proteome</keyword>
<reference evidence="2 3" key="1">
    <citation type="submission" date="2019-03" db="EMBL/GenBank/DDBJ databases">
        <title>Genomic Encyclopedia of Type Strains, Phase IV (KMG-IV): sequencing the most valuable type-strain genomes for metagenomic binning, comparative biology and taxonomic classification.</title>
        <authorList>
            <person name="Goeker M."/>
        </authorList>
    </citation>
    <scope>NUCLEOTIDE SEQUENCE [LARGE SCALE GENOMIC DNA]</scope>
    <source>
        <strain evidence="2 3">DSM 19580</strain>
    </source>
</reference>
<evidence type="ECO:0000313" key="2">
    <source>
        <dbReference type="EMBL" id="TCV95245.1"/>
    </source>
</evidence>
<dbReference type="EMBL" id="SMCR01000006">
    <property type="protein sequence ID" value="TCV95245.1"/>
    <property type="molecule type" value="Genomic_DNA"/>
</dbReference>
<evidence type="ECO:0000313" key="3">
    <source>
        <dbReference type="Proteomes" id="UP000295719"/>
    </source>
</evidence>
<dbReference type="Proteomes" id="UP000295719">
    <property type="component" value="Unassembled WGS sequence"/>
</dbReference>
<protein>
    <submittedName>
        <fullName evidence="2">Uncharacterized protein</fullName>
    </submittedName>
</protein>
<comment type="caution">
    <text evidence="2">The sequence shown here is derived from an EMBL/GenBank/DDBJ whole genome shotgun (WGS) entry which is preliminary data.</text>
</comment>
<accession>A0A4R3YQP0</accession>
<evidence type="ECO:0000256" key="1">
    <source>
        <dbReference type="SAM" id="MobiDB-lite"/>
    </source>
</evidence>
<sequence length="1423" mass="160423">MHADAHKPPVLATELRAAHNRLEANAVIFSRPVAGQADNSADNQAGHWRYWLSWLSPARVQQDVELTHLLARGKILYQQGARRAFLLHQHEAPLIPSLSPISGTGHLSAVAAVLASVGVGLGGFLGSFGPNYGVNGYAQRHAGRYSGNDQKLAVWGPDALSLIHDPSGARDFKQQPRPKRQVSGPQSTPMPDNLSAKSASQTHRRCYQYAGRGRASYRKEVICPVDQNSLRGQGEKTQAAAVEYYYTQRQPAHCLTQSVTNRCQIAHNAFRKKNTHQTSTKMILKIGKSSCLCPPPDGARVMIIPPPYIRHSQQQINPTGTPLNSRSITLATPTALPPGSDSSVQPVKSLTGQLPEKAIAHGGWLINKRFHLAPKADGVLAGPLKNNPMHSVAEEVKIEQLYDFSCLDQRNNMTLADIIRQVGRTLSNPVKQVGIESQIIHHHQTLQKGCPVGLVRQHLSEILGKADGILVQVLGVLPNSQPLAALQLIVGPALELLSDGLDGKSIDWQQVENIDQQLMFMAKQMIPTFTAEEFDLLYNTAKKEDVLTQPEHVDSAIFSRRKFIIKAKNLFLDLQGKEYRLHNDVNENPYVIDDGLDKMVAYNNVNYGWMFAGPDVIANRGKAEQILKHQYGTPLLVLFKSNRYDIRKDDSDSRLLYFEKDSGESFKAVNMDGYIIPVMQFHSGPYKNQLLILTASGKGLKKKLLLPTETGWIFEPESAKTDTHLDIFLNASIDEIISSVEEVLSAINEDGLCYDAQGKAYLKFRNSYHRLHWIVNNKYVLDNFSDIYIEKNSDYFSLRMSSEVVFIHDVIDTMELSIDGSSTLFLESEAYQYLISQATCSDTALLNRIGPAVFSTASHKKVISVQGKTYEIADDTQETLTVRGDPLKCHQPEMKLFLNKDVYYKVRDDYQYDPENYCKITGCESRRSVDPPASRCRPILMTKTLDFLFKKNIERGLVSNKTILDKSITYYNDDLFPHLYISSDTGKLYFLHDGHYLHAEWLGINDKRNPLSMPVLRIFSKSYILRIKEEIALVVCEKKQLRLEIKTVDDFLSEKLHVKNEFSKKLITMIKYRYISNFRALSSAVSQATLSNIFYSKKLVVDFTPVIPEDSLYSLVVNHLYPETITQSPAKEVRIFKLNMINDYHPFYIRKGAEQIYDNIKLLRENIIPETINGLNKINPDYLLYLSTVLETGNIQFLAQFSAALCKRLKKISDNLNPEYIYFTDVFKLPLTDHISADQREVLYYQPVLTPQERSTGNVALALTDRSKKIFINLDKLYFADPTHPDVTLRQVPATDIITTLIHEASHIGGMTTDIVYFPRKFGDIVPVLSSIEDMLEKIGSGRIINKHDFTRLNEDYFSSLSVYRDLKHMIKDNDQFEYIASHDPGYLAHLLLNTADGLAVLTRDLYNNMGAKIKTAVMETGG</sequence>
<name>A0A4R3YQP0_9GAMM</name>
<organism evidence="2 3">
    <name type="scientific">Biostraticola tofi</name>
    <dbReference type="NCBI Taxonomy" id="466109"/>
    <lineage>
        <taxon>Bacteria</taxon>
        <taxon>Pseudomonadati</taxon>
        <taxon>Pseudomonadota</taxon>
        <taxon>Gammaproteobacteria</taxon>
        <taxon>Enterobacterales</taxon>
        <taxon>Bruguierivoracaceae</taxon>
        <taxon>Biostraticola</taxon>
    </lineage>
</organism>
<feature type="region of interest" description="Disordered" evidence="1">
    <location>
        <begin position="165"/>
        <end position="202"/>
    </location>
</feature>